<name>A0ABQ6I361_9MICO</name>
<comment type="caution">
    <text evidence="1">The sequence shown here is derived from an EMBL/GenBank/DDBJ whole genome shotgun (WGS) entry which is preliminary data.</text>
</comment>
<dbReference type="InterPro" id="IPR010982">
    <property type="entry name" value="Lambda_DNA-bd_dom_sf"/>
</dbReference>
<proteinExistence type="predicted"/>
<dbReference type="EMBL" id="BSUK01000001">
    <property type="protein sequence ID" value="GMA24677.1"/>
    <property type="molecule type" value="Genomic_DNA"/>
</dbReference>
<dbReference type="Proteomes" id="UP001157091">
    <property type="component" value="Unassembled WGS sequence"/>
</dbReference>
<reference evidence="2" key="1">
    <citation type="journal article" date="2019" name="Int. J. Syst. Evol. Microbiol.">
        <title>The Global Catalogue of Microorganisms (GCM) 10K type strain sequencing project: providing services to taxonomists for standard genome sequencing and annotation.</title>
        <authorList>
            <consortium name="The Broad Institute Genomics Platform"/>
            <consortium name="The Broad Institute Genome Sequencing Center for Infectious Disease"/>
            <person name="Wu L."/>
            <person name="Ma J."/>
        </authorList>
    </citation>
    <scope>NUCLEOTIDE SEQUENCE [LARGE SCALE GENOMIC DNA]</scope>
    <source>
        <strain evidence="2">NBRC 106348</strain>
    </source>
</reference>
<evidence type="ECO:0000313" key="2">
    <source>
        <dbReference type="Proteomes" id="UP001157091"/>
    </source>
</evidence>
<dbReference type="RefSeq" id="WP_284293424.1">
    <property type="nucleotide sequence ID" value="NZ_BSUK01000001.1"/>
</dbReference>
<gene>
    <name evidence="1" type="ORF">GCM10025864_24360</name>
</gene>
<keyword evidence="2" id="KW-1185">Reference proteome</keyword>
<dbReference type="SUPFAM" id="SSF47413">
    <property type="entry name" value="lambda repressor-like DNA-binding domains"/>
    <property type="match status" value="1"/>
</dbReference>
<organism evidence="1 2">
    <name type="scientific">Luteimicrobium album</name>
    <dbReference type="NCBI Taxonomy" id="1054550"/>
    <lineage>
        <taxon>Bacteria</taxon>
        <taxon>Bacillati</taxon>
        <taxon>Actinomycetota</taxon>
        <taxon>Actinomycetes</taxon>
        <taxon>Micrococcales</taxon>
        <taxon>Luteimicrobium</taxon>
    </lineage>
</organism>
<protein>
    <submittedName>
        <fullName evidence="1">Uncharacterized protein</fullName>
    </submittedName>
</protein>
<evidence type="ECO:0000313" key="1">
    <source>
        <dbReference type="EMBL" id="GMA24677.1"/>
    </source>
</evidence>
<accession>A0ABQ6I361</accession>
<sequence length="91" mass="10188">MTRRRSFSDLDARGVPAIRQVPILNIRQVMVERDVQMIQLSISVSLGPSEIEVYMLGEKPFPWELLVDIARALDVPVSRLVEGADELAGAR</sequence>